<evidence type="ECO:0000313" key="3">
    <source>
        <dbReference type="Proteomes" id="UP000034333"/>
    </source>
</evidence>
<reference evidence="2 3" key="1">
    <citation type="journal article" date="2015" name="Nature">
        <title>rRNA introns, odd ribosomes, and small enigmatic genomes across a large radiation of phyla.</title>
        <authorList>
            <person name="Brown C.T."/>
            <person name="Hug L.A."/>
            <person name="Thomas B.C."/>
            <person name="Sharon I."/>
            <person name="Castelle C.J."/>
            <person name="Singh A."/>
            <person name="Wilkins M.J."/>
            <person name="Williams K.H."/>
            <person name="Banfield J.F."/>
        </authorList>
    </citation>
    <scope>NUCLEOTIDE SEQUENCE [LARGE SCALE GENOMIC DNA]</scope>
</reference>
<dbReference type="STRING" id="1619036.US58_C0007G0007"/>
<gene>
    <name evidence="2" type="ORF">US58_C0007G0007</name>
</gene>
<dbReference type="EMBL" id="LBTN01000007">
    <property type="protein sequence ID" value="KKQ40996.1"/>
    <property type="molecule type" value="Genomic_DNA"/>
</dbReference>
<keyword evidence="1" id="KW-0472">Membrane</keyword>
<feature type="transmembrane region" description="Helical" evidence="1">
    <location>
        <begin position="216"/>
        <end position="232"/>
    </location>
</feature>
<organism evidence="2 3">
    <name type="scientific">Candidatus Magasanikbacteria bacterium GW2011_GWA2_37_8</name>
    <dbReference type="NCBI Taxonomy" id="1619036"/>
    <lineage>
        <taxon>Bacteria</taxon>
        <taxon>Candidatus Magasanikiibacteriota</taxon>
    </lineage>
</organism>
<feature type="transmembrane region" description="Helical" evidence="1">
    <location>
        <begin position="187"/>
        <end position="204"/>
    </location>
</feature>
<comment type="caution">
    <text evidence="2">The sequence shown here is derived from an EMBL/GenBank/DDBJ whole genome shotgun (WGS) entry which is preliminary data.</text>
</comment>
<feature type="transmembrane region" description="Helical" evidence="1">
    <location>
        <begin position="161"/>
        <end position="181"/>
    </location>
</feature>
<keyword evidence="1" id="KW-1133">Transmembrane helix</keyword>
<feature type="transmembrane region" description="Helical" evidence="1">
    <location>
        <begin position="27"/>
        <end position="50"/>
    </location>
</feature>
<evidence type="ECO:0000313" key="2">
    <source>
        <dbReference type="EMBL" id="KKQ40996.1"/>
    </source>
</evidence>
<dbReference type="Proteomes" id="UP000034333">
    <property type="component" value="Unassembled WGS sequence"/>
</dbReference>
<name>A0A0G0KK67_9BACT</name>
<dbReference type="InterPro" id="IPR009574">
    <property type="entry name" value="DUF1189"/>
</dbReference>
<accession>A0A0G0KK67</accession>
<keyword evidence="1" id="KW-0812">Transmembrane</keyword>
<protein>
    <recommendedName>
        <fullName evidence="4">DUF1189 domain-containing protein</fullName>
    </recommendedName>
</protein>
<sequence length="268" mass="30326">MWFFSSLYKSLYNLPWLRQQKGDHGKAWGYFFLLMFLVVGLTLIPLFVGLPKGVSTIQSKFASDVPSFAADLKGGELVVTELVQPYVVKENEMVLVIDTVTTSPMQLSDYLTTNDTSGILITKDRLEIYNANNQQSRAQLWSGMPDYSITKDQALTALNKFLRWPILILICLGLFILYFIGLSIGRLAFILFWGFVVWLVAIMAKKNWSYREIFNVSLYATTLPLLFTLILSTSGASIRFLSTLLFVGLMVAVIFVKEEKLPEKTIEG</sequence>
<proteinExistence type="predicted"/>
<feature type="transmembrane region" description="Helical" evidence="1">
    <location>
        <begin position="238"/>
        <end position="256"/>
    </location>
</feature>
<dbReference type="AlphaFoldDB" id="A0A0G0KK67"/>
<evidence type="ECO:0000256" key="1">
    <source>
        <dbReference type="SAM" id="Phobius"/>
    </source>
</evidence>
<evidence type="ECO:0008006" key="4">
    <source>
        <dbReference type="Google" id="ProtNLM"/>
    </source>
</evidence>
<dbReference type="Pfam" id="PF06691">
    <property type="entry name" value="DUF1189"/>
    <property type="match status" value="1"/>
</dbReference>